<protein>
    <recommendedName>
        <fullName evidence="5">Helicase C-terminal domain-containing protein</fullName>
    </recommendedName>
</protein>
<dbReference type="EMBL" id="RQTK01000865">
    <property type="protein sequence ID" value="RUS74108.1"/>
    <property type="molecule type" value="Genomic_DNA"/>
</dbReference>
<keyword evidence="1" id="KW-0547">Nucleotide-binding</keyword>
<keyword evidence="7" id="KW-1185">Reference proteome</keyword>
<dbReference type="InterPro" id="IPR050628">
    <property type="entry name" value="SNF2_RAD54_helicase_TF"/>
</dbReference>
<keyword evidence="4" id="KW-0067">ATP-binding</keyword>
<dbReference type="GO" id="GO:0004386">
    <property type="term" value="F:helicase activity"/>
    <property type="evidence" value="ECO:0007669"/>
    <property type="project" value="UniProtKB-KW"/>
</dbReference>
<dbReference type="InterPro" id="IPR001650">
    <property type="entry name" value="Helicase_C-like"/>
</dbReference>
<proteinExistence type="predicted"/>
<evidence type="ECO:0000256" key="1">
    <source>
        <dbReference type="ARBA" id="ARBA00022741"/>
    </source>
</evidence>
<evidence type="ECO:0000256" key="4">
    <source>
        <dbReference type="ARBA" id="ARBA00022840"/>
    </source>
</evidence>
<dbReference type="GO" id="GO:0005634">
    <property type="term" value="C:nucleus"/>
    <property type="evidence" value="ECO:0007669"/>
    <property type="project" value="TreeGrafter"/>
</dbReference>
<dbReference type="SMART" id="SM00490">
    <property type="entry name" value="HELICc"/>
    <property type="match status" value="1"/>
</dbReference>
<gene>
    <name evidence="6" type="ORF">EGW08_018139</name>
</gene>
<dbReference type="Proteomes" id="UP000271974">
    <property type="component" value="Unassembled WGS sequence"/>
</dbReference>
<evidence type="ECO:0000313" key="6">
    <source>
        <dbReference type="EMBL" id="RUS74108.1"/>
    </source>
</evidence>
<dbReference type="InterPro" id="IPR049730">
    <property type="entry name" value="SNF2/RAD54-like_C"/>
</dbReference>
<dbReference type="PANTHER" id="PTHR45626:SF17">
    <property type="entry name" value="HELICASE-LIKE TRANSCRIPTION FACTOR"/>
    <property type="match status" value="1"/>
</dbReference>
<dbReference type="PROSITE" id="PS51194">
    <property type="entry name" value="HELICASE_CTER"/>
    <property type="match status" value="1"/>
</dbReference>
<evidence type="ECO:0000259" key="5">
    <source>
        <dbReference type="PROSITE" id="PS51194"/>
    </source>
</evidence>
<organism evidence="6 7">
    <name type="scientific">Elysia chlorotica</name>
    <name type="common">Eastern emerald elysia</name>
    <name type="synonym">Sea slug</name>
    <dbReference type="NCBI Taxonomy" id="188477"/>
    <lineage>
        <taxon>Eukaryota</taxon>
        <taxon>Metazoa</taxon>
        <taxon>Spiralia</taxon>
        <taxon>Lophotrochozoa</taxon>
        <taxon>Mollusca</taxon>
        <taxon>Gastropoda</taxon>
        <taxon>Heterobranchia</taxon>
        <taxon>Euthyneura</taxon>
        <taxon>Panpulmonata</taxon>
        <taxon>Sacoglossa</taxon>
        <taxon>Placobranchoidea</taxon>
        <taxon>Plakobranchidae</taxon>
        <taxon>Elysia</taxon>
    </lineage>
</organism>
<dbReference type="GO" id="GO:0008094">
    <property type="term" value="F:ATP-dependent activity, acting on DNA"/>
    <property type="evidence" value="ECO:0007669"/>
    <property type="project" value="TreeGrafter"/>
</dbReference>
<sequence length="124" mass="14153">MSAAERVQAVEEFSAQECGAPTIFLLSLKAGGVGINLTAATRVFLMDPAWNPASEEQCFDRCHRLGQTKDVVITRFVIEDTVEERMLELQEKKRQLMKGAFGRTQNREERRNNLVNMIRNLIRI</sequence>
<dbReference type="Pfam" id="PF00271">
    <property type="entry name" value="Helicase_C"/>
    <property type="match status" value="1"/>
</dbReference>
<keyword evidence="2" id="KW-0378">Hydrolase</keyword>
<keyword evidence="3" id="KW-0347">Helicase</keyword>
<dbReference type="OrthoDB" id="6158115at2759"/>
<dbReference type="SUPFAM" id="SSF52540">
    <property type="entry name" value="P-loop containing nucleoside triphosphate hydrolases"/>
    <property type="match status" value="1"/>
</dbReference>
<name>A0A3S0ZG72_ELYCH</name>
<evidence type="ECO:0000313" key="7">
    <source>
        <dbReference type="Proteomes" id="UP000271974"/>
    </source>
</evidence>
<comment type="caution">
    <text evidence="6">The sequence shown here is derived from an EMBL/GenBank/DDBJ whole genome shotgun (WGS) entry which is preliminary data.</text>
</comment>
<dbReference type="Gene3D" id="3.40.50.300">
    <property type="entry name" value="P-loop containing nucleotide triphosphate hydrolases"/>
    <property type="match status" value="1"/>
</dbReference>
<feature type="domain" description="Helicase C-terminal" evidence="5">
    <location>
        <begin position="1"/>
        <end position="115"/>
    </location>
</feature>
<dbReference type="PANTHER" id="PTHR45626">
    <property type="entry name" value="TRANSCRIPTION TERMINATION FACTOR 2-RELATED"/>
    <property type="match status" value="1"/>
</dbReference>
<evidence type="ECO:0000256" key="2">
    <source>
        <dbReference type="ARBA" id="ARBA00022801"/>
    </source>
</evidence>
<dbReference type="CDD" id="cd18793">
    <property type="entry name" value="SF2_C_SNF"/>
    <property type="match status" value="1"/>
</dbReference>
<dbReference type="AlphaFoldDB" id="A0A3S0ZG72"/>
<dbReference type="GO" id="GO:0005524">
    <property type="term" value="F:ATP binding"/>
    <property type="evidence" value="ECO:0007669"/>
    <property type="project" value="UniProtKB-KW"/>
</dbReference>
<evidence type="ECO:0000256" key="3">
    <source>
        <dbReference type="ARBA" id="ARBA00022806"/>
    </source>
</evidence>
<dbReference type="InterPro" id="IPR027417">
    <property type="entry name" value="P-loop_NTPase"/>
</dbReference>
<accession>A0A3S0ZG72</accession>
<dbReference type="GO" id="GO:0006281">
    <property type="term" value="P:DNA repair"/>
    <property type="evidence" value="ECO:0007669"/>
    <property type="project" value="TreeGrafter"/>
</dbReference>
<dbReference type="GO" id="GO:0016787">
    <property type="term" value="F:hydrolase activity"/>
    <property type="evidence" value="ECO:0007669"/>
    <property type="project" value="UniProtKB-KW"/>
</dbReference>
<dbReference type="STRING" id="188477.A0A3S0ZG72"/>
<reference evidence="6 7" key="1">
    <citation type="submission" date="2019-01" db="EMBL/GenBank/DDBJ databases">
        <title>A draft genome assembly of the solar-powered sea slug Elysia chlorotica.</title>
        <authorList>
            <person name="Cai H."/>
            <person name="Li Q."/>
            <person name="Fang X."/>
            <person name="Li J."/>
            <person name="Curtis N.E."/>
            <person name="Altenburger A."/>
            <person name="Shibata T."/>
            <person name="Feng M."/>
            <person name="Maeda T."/>
            <person name="Schwartz J.A."/>
            <person name="Shigenobu S."/>
            <person name="Lundholm N."/>
            <person name="Nishiyama T."/>
            <person name="Yang H."/>
            <person name="Hasebe M."/>
            <person name="Li S."/>
            <person name="Pierce S.K."/>
            <person name="Wang J."/>
        </authorList>
    </citation>
    <scope>NUCLEOTIDE SEQUENCE [LARGE SCALE GENOMIC DNA]</scope>
    <source>
        <strain evidence="6">EC2010</strain>
        <tissue evidence="6">Whole organism of an adult</tissue>
    </source>
</reference>